<organism evidence="2 3">
    <name type="scientific">Vitrella brassicaformis (strain CCMP3155)</name>
    <dbReference type="NCBI Taxonomy" id="1169540"/>
    <lineage>
        <taxon>Eukaryota</taxon>
        <taxon>Sar</taxon>
        <taxon>Alveolata</taxon>
        <taxon>Colpodellida</taxon>
        <taxon>Vitrellaceae</taxon>
        <taxon>Vitrella</taxon>
    </lineage>
</organism>
<dbReference type="InParanoid" id="A0A0G4GUH8"/>
<protein>
    <submittedName>
        <fullName evidence="2">Uncharacterized protein</fullName>
    </submittedName>
</protein>
<dbReference type="Proteomes" id="UP000041254">
    <property type="component" value="Unassembled WGS sequence"/>
</dbReference>
<proteinExistence type="predicted"/>
<feature type="region of interest" description="Disordered" evidence="1">
    <location>
        <begin position="157"/>
        <end position="201"/>
    </location>
</feature>
<name>A0A0G4GUH8_VITBC</name>
<evidence type="ECO:0000313" key="2">
    <source>
        <dbReference type="EMBL" id="CEM34492.1"/>
    </source>
</evidence>
<dbReference type="EMBL" id="CDMY01000821">
    <property type="protein sequence ID" value="CEM34492.1"/>
    <property type="molecule type" value="Genomic_DNA"/>
</dbReference>
<feature type="compositionally biased region" description="Low complexity" evidence="1">
    <location>
        <begin position="174"/>
        <end position="201"/>
    </location>
</feature>
<evidence type="ECO:0000313" key="3">
    <source>
        <dbReference type="Proteomes" id="UP000041254"/>
    </source>
</evidence>
<sequence>MVIMGNGSSSSSSSNSNGNSNTNTTSSPAPDTSSEPPMLLSLPEDVLYSILITCLTPTELTDALLAVSPSLSRTISHWVLGDLPRVCKWRERFDEKVQTLTQFQGEVRVLRDSLRDAINVMETTKQQLRGSQSTMNQTREVMARRRGLLSERQSLSEQALEDFKESKPYSCPTSSAARPSAAHNPSSSASSSSASSSGNDASAADEESCLLESALGPTSTQRCCIAMLSIEDFRSTAVELRDVATQVHQYGAEVQRLATDMEAAVSAVQSLCEQLDPKSADLMTQCKDIREEAEKLHAEEKLASVALKSPVVDPVRLLQARVLVASRGAKKQKQTA</sequence>
<evidence type="ECO:0000256" key="1">
    <source>
        <dbReference type="SAM" id="MobiDB-lite"/>
    </source>
</evidence>
<gene>
    <name evidence="2" type="ORF">Vbra_10414</name>
</gene>
<reference evidence="2 3" key="1">
    <citation type="submission" date="2014-11" db="EMBL/GenBank/DDBJ databases">
        <authorList>
            <person name="Zhu J."/>
            <person name="Qi W."/>
            <person name="Song R."/>
        </authorList>
    </citation>
    <scope>NUCLEOTIDE SEQUENCE [LARGE SCALE GENOMIC DNA]</scope>
</reference>
<keyword evidence="3" id="KW-1185">Reference proteome</keyword>
<accession>A0A0G4GUH8</accession>
<dbReference type="AlphaFoldDB" id="A0A0G4GUH8"/>
<feature type="compositionally biased region" description="Low complexity" evidence="1">
    <location>
        <begin position="1"/>
        <end position="27"/>
    </location>
</feature>
<feature type="region of interest" description="Disordered" evidence="1">
    <location>
        <begin position="1"/>
        <end position="38"/>
    </location>
</feature>
<dbReference type="VEuPathDB" id="CryptoDB:Vbra_10414"/>